<dbReference type="PANTHER" id="PTHR33384">
    <property type="entry name" value="EXPRESSED PROTEIN"/>
    <property type="match status" value="1"/>
</dbReference>
<comment type="caution">
    <text evidence="2">The sequence shown here is derived from an EMBL/GenBank/DDBJ whole genome shotgun (WGS) entry which is preliminary data.</text>
</comment>
<sequence>MNRCAMQQSALAAWEEVMRGPLGGSDRKNNAVHCPKPRRLGPVHAPDHPVRPIRLLHTKYQPEIYDSKPGGVELFDVFMGDEQGHVASSPPFFCGSPPSRASNPLVHDPRFGELEPPAHHLPAQTGSKSRSGCGARVKSGFEPAVVRVEGFDCLDRRADARGRGHGPGIAAVA</sequence>
<dbReference type="PANTHER" id="PTHR33384:SF1">
    <property type="entry name" value="EXPRESSED PROTEIN"/>
    <property type="match status" value="1"/>
</dbReference>
<organism evidence="2 3">
    <name type="scientific">Ananas comosus</name>
    <name type="common">Pineapple</name>
    <name type="synonym">Ananas ananas</name>
    <dbReference type="NCBI Taxonomy" id="4615"/>
    <lineage>
        <taxon>Eukaryota</taxon>
        <taxon>Viridiplantae</taxon>
        <taxon>Streptophyta</taxon>
        <taxon>Embryophyta</taxon>
        <taxon>Tracheophyta</taxon>
        <taxon>Spermatophyta</taxon>
        <taxon>Magnoliopsida</taxon>
        <taxon>Liliopsida</taxon>
        <taxon>Poales</taxon>
        <taxon>Bromeliaceae</taxon>
        <taxon>Bromelioideae</taxon>
        <taxon>Ananas</taxon>
    </lineage>
</organism>
<dbReference type="STRING" id="4615.A0A199UHC0"/>
<dbReference type="Proteomes" id="UP000092600">
    <property type="component" value="Unassembled WGS sequence"/>
</dbReference>
<feature type="region of interest" description="Disordered" evidence="1">
    <location>
        <begin position="112"/>
        <end position="136"/>
    </location>
</feature>
<evidence type="ECO:0000313" key="2">
    <source>
        <dbReference type="EMBL" id="OAY64106.1"/>
    </source>
</evidence>
<evidence type="ECO:0000313" key="3">
    <source>
        <dbReference type="Proteomes" id="UP000092600"/>
    </source>
</evidence>
<gene>
    <name evidence="2" type="ORF">ACMD2_26701</name>
</gene>
<accession>A0A199UHC0</accession>
<evidence type="ECO:0000256" key="1">
    <source>
        <dbReference type="SAM" id="MobiDB-lite"/>
    </source>
</evidence>
<proteinExistence type="predicted"/>
<name>A0A199UHC0_ANACO</name>
<protein>
    <submittedName>
        <fullName evidence="2">Uncharacterized protein</fullName>
    </submittedName>
</protein>
<reference evidence="2 3" key="1">
    <citation type="journal article" date="2016" name="DNA Res.">
        <title>The draft genome of MD-2 pineapple using hybrid error correction of long reads.</title>
        <authorList>
            <person name="Redwan R.M."/>
            <person name="Saidin A."/>
            <person name="Kumar S.V."/>
        </authorList>
    </citation>
    <scope>NUCLEOTIDE SEQUENCE [LARGE SCALE GENOMIC DNA]</scope>
    <source>
        <strain evidence="3">cv. MD2</strain>
        <tissue evidence="2">Leaf</tissue>
    </source>
</reference>
<dbReference type="EMBL" id="LSRQ01008279">
    <property type="protein sequence ID" value="OAY64106.1"/>
    <property type="molecule type" value="Genomic_DNA"/>
</dbReference>
<dbReference type="AlphaFoldDB" id="A0A199UHC0"/>